<evidence type="ECO:0000313" key="9">
    <source>
        <dbReference type="EMBL" id="ALD66634.1"/>
    </source>
</evidence>
<feature type="transmembrane region" description="Helical" evidence="8">
    <location>
        <begin position="95"/>
        <end position="120"/>
    </location>
</feature>
<organism evidence="9 10">
    <name type="scientific">Spiroplasma cantharicola</name>
    <dbReference type="NCBI Taxonomy" id="362837"/>
    <lineage>
        <taxon>Bacteria</taxon>
        <taxon>Bacillati</taxon>
        <taxon>Mycoplasmatota</taxon>
        <taxon>Mollicutes</taxon>
        <taxon>Entomoplasmatales</taxon>
        <taxon>Spiroplasmataceae</taxon>
        <taxon>Spiroplasma</taxon>
    </lineage>
</organism>
<proteinExistence type="inferred from homology"/>
<comment type="similarity">
    <text evidence="2 7">Belongs to the MIP/aquaporin (TC 1.A.8) family.</text>
</comment>
<keyword evidence="3 7" id="KW-0813">Transport</keyword>
<dbReference type="PROSITE" id="PS00221">
    <property type="entry name" value="MIP"/>
    <property type="match status" value="1"/>
</dbReference>
<gene>
    <name evidence="9" type="primary">glpF</name>
    <name evidence="9" type="ORF">SCANT_v1c07280</name>
</gene>
<evidence type="ECO:0000256" key="6">
    <source>
        <dbReference type="ARBA" id="ARBA00023136"/>
    </source>
</evidence>
<feature type="transmembrane region" description="Helical" evidence="8">
    <location>
        <begin position="6"/>
        <end position="28"/>
    </location>
</feature>
<dbReference type="InterPro" id="IPR000425">
    <property type="entry name" value="MIP"/>
</dbReference>
<evidence type="ECO:0000256" key="5">
    <source>
        <dbReference type="ARBA" id="ARBA00022989"/>
    </source>
</evidence>
<name>A0A0M3SJF3_9MOLU</name>
<dbReference type="InterPro" id="IPR022357">
    <property type="entry name" value="MIP_CS"/>
</dbReference>
<dbReference type="GO" id="GO:0005886">
    <property type="term" value="C:plasma membrane"/>
    <property type="evidence" value="ECO:0007669"/>
    <property type="project" value="TreeGrafter"/>
</dbReference>
<sequence length="258" mass="27310">MNWSVLILTELFGTALLIILGNGIVANVVLKGTKGNNSGFLAITVGWALAVLTAALIANAFGGVAHFNPAVTIAIAISDKTKNLGFGAYTGLSPVAMLFLVILIQFIGAVLGQIIVNFVYYKHIKKTLESVKVEDQANVLAMHSTIPTERNPLLNFAMEFLGTTVLIVAILSFGKFANGSGLPNFYGPILVGTTILAIGLSLGGTTGYAINPYRDLAPRLVHSLMPIKNKGTSDWKYSWVPVLAPLLAGVTVGLLFLI</sequence>
<dbReference type="InterPro" id="IPR050363">
    <property type="entry name" value="MIP/Aquaporin"/>
</dbReference>
<feature type="transmembrane region" description="Helical" evidence="8">
    <location>
        <begin position="40"/>
        <end position="61"/>
    </location>
</feature>
<dbReference type="RefSeq" id="WP_053946387.1">
    <property type="nucleotide sequence ID" value="NZ_CP012622.1"/>
</dbReference>
<dbReference type="Proteomes" id="UP000063919">
    <property type="component" value="Chromosome"/>
</dbReference>
<keyword evidence="10" id="KW-1185">Reference proteome</keyword>
<feature type="transmembrane region" description="Helical" evidence="8">
    <location>
        <begin position="185"/>
        <end position="210"/>
    </location>
</feature>
<dbReference type="PRINTS" id="PR00783">
    <property type="entry name" value="MINTRINSICP"/>
</dbReference>
<dbReference type="Gene3D" id="1.20.1080.10">
    <property type="entry name" value="Glycerol uptake facilitator protein"/>
    <property type="match status" value="1"/>
</dbReference>
<comment type="subcellular location">
    <subcellularLocation>
        <location evidence="1">Membrane</location>
        <topology evidence="1">Multi-pass membrane protein</topology>
    </subcellularLocation>
</comment>
<protein>
    <submittedName>
        <fullName evidence="9">Glycerol uptake facilitator protein</fullName>
    </submittedName>
</protein>
<dbReference type="OrthoDB" id="9807293at2"/>
<evidence type="ECO:0000256" key="3">
    <source>
        <dbReference type="ARBA" id="ARBA00022448"/>
    </source>
</evidence>
<evidence type="ECO:0000256" key="8">
    <source>
        <dbReference type="SAM" id="Phobius"/>
    </source>
</evidence>
<evidence type="ECO:0000256" key="2">
    <source>
        <dbReference type="ARBA" id="ARBA00006175"/>
    </source>
</evidence>
<dbReference type="EMBL" id="CP012622">
    <property type="protein sequence ID" value="ALD66634.1"/>
    <property type="molecule type" value="Genomic_DNA"/>
</dbReference>
<evidence type="ECO:0000256" key="7">
    <source>
        <dbReference type="RuleBase" id="RU000477"/>
    </source>
</evidence>
<reference evidence="9 10" key="1">
    <citation type="journal article" date="2015" name="Genome Announc.">
        <title>Complete Genome Sequence of Spiroplasma cantharicola CC-1T (DSM 21588), a Bacterium Isolated from Soldier Beetle (Cantharis carolinus).</title>
        <authorList>
            <person name="Lo W.S."/>
            <person name="Liu P.Y."/>
            <person name="Kuo C.H."/>
        </authorList>
    </citation>
    <scope>NUCLEOTIDE SEQUENCE [LARGE SCALE GENOMIC DNA]</scope>
    <source>
        <strain evidence="9 10">CC-1</strain>
    </source>
</reference>
<dbReference type="AlphaFoldDB" id="A0A0M3SJF3"/>
<feature type="transmembrane region" description="Helical" evidence="8">
    <location>
        <begin position="237"/>
        <end position="257"/>
    </location>
</feature>
<dbReference type="PANTHER" id="PTHR43829">
    <property type="entry name" value="AQUAPORIN OR AQUAGLYCEROPORIN RELATED"/>
    <property type="match status" value="1"/>
</dbReference>
<evidence type="ECO:0000256" key="4">
    <source>
        <dbReference type="ARBA" id="ARBA00022692"/>
    </source>
</evidence>
<dbReference type="GO" id="GO:0015254">
    <property type="term" value="F:glycerol channel activity"/>
    <property type="evidence" value="ECO:0007669"/>
    <property type="project" value="TreeGrafter"/>
</dbReference>
<dbReference type="PANTHER" id="PTHR43829:SF9">
    <property type="entry name" value="AQUAPORIN-9"/>
    <property type="match status" value="1"/>
</dbReference>
<keyword evidence="5 8" id="KW-1133">Transmembrane helix</keyword>
<dbReference type="SUPFAM" id="SSF81338">
    <property type="entry name" value="Aquaporin-like"/>
    <property type="match status" value="1"/>
</dbReference>
<accession>A0A0M3SJF3</accession>
<dbReference type="InterPro" id="IPR023271">
    <property type="entry name" value="Aquaporin-like"/>
</dbReference>
<evidence type="ECO:0000313" key="10">
    <source>
        <dbReference type="Proteomes" id="UP000063919"/>
    </source>
</evidence>
<keyword evidence="4 7" id="KW-0812">Transmembrane</keyword>
<evidence type="ECO:0000256" key="1">
    <source>
        <dbReference type="ARBA" id="ARBA00004141"/>
    </source>
</evidence>
<keyword evidence="6 8" id="KW-0472">Membrane</keyword>
<dbReference type="STRING" id="362837.SCANT_v1c07280"/>
<dbReference type="PATRIC" id="fig|362837.3.peg.744"/>
<feature type="transmembrane region" description="Helical" evidence="8">
    <location>
        <begin position="153"/>
        <end position="173"/>
    </location>
</feature>
<dbReference type="Pfam" id="PF00230">
    <property type="entry name" value="MIP"/>
    <property type="match status" value="1"/>
</dbReference>
<dbReference type="KEGG" id="scj:SCANT_v1c07280"/>